<dbReference type="InterPro" id="IPR029058">
    <property type="entry name" value="AB_hydrolase_fold"/>
</dbReference>
<keyword evidence="4" id="KW-1185">Reference proteome</keyword>
<name>A0A6P8IMN3_ACTTE</name>
<keyword evidence="3" id="KW-0812">Transmembrane</keyword>
<dbReference type="KEGG" id="aten:116302818"/>
<protein>
    <submittedName>
        <fullName evidence="5">Protein ABHD14A-like</fullName>
    </submittedName>
</protein>
<feature type="transmembrane region" description="Helical" evidence="3">
    <location>
        <begin position="12"/>
        <end position="32"/>
    </location>
</feature>
<dbReference type="PANTHER" id="PTHR46197">
    <property type="entry name" value="PROTEIN ABHD14B-LIKE"/>
    <property type="match status" value="1"/>
</dbReference>
<dbReference type="GO" id="GO:0005737">
    <property type="term" value="C:cytoplasm"/>
    <property type="evidence" value="ECO:0007669"/>
    <property type="project" value="UniProtKB-SubCell"/>
</dbReference>
<dbReference type="InParanoid" id="A0A6P8IMN3"/>
<dbReference type="RefSeq" id="XP_031568067.1">
    <property type="nucleotide sequence ID" value="XM_031712207.1"/>
</dbReference>
<dbReference type="FunCoup" id="A0A6P8IMN3">
    <property type="interactions" value="720"/>
</dbReference>
<gene>
    <name evidence="5" type="primary">LOC116302818</name>
</gene>
<dbReference type="Gene3D" id="3.40.50.1820">
    <property type="entry name" value="alpha/beta hydrolase"/>
    <property type="match status" value="1"/>
</dbReference>
<dbReference type="OrthoDB" id="284184at2759"/>
<keyword evidence="3" id="KW-1133">Transmembrane helix</keyword>
<dbReference type="SUPFAM" id="SSF53474">
    <property type="entry name" value="alpha/beta-Hydrolases"/>
    <property type="match status" value="1"/>
</dbReference>
<proteinExistence type="predicted"/>
<evidence type="ECO:0000256" key="2">
    <source>
        <dbReference type="ARBA" id="ARBA00022490"/>
    </source>
</evidence>
<dbReference type="Proteomes" id="UP000515163">
    <property type="component" value="Unplaced"/>
</dbReference>
<dbReference type="GeneID" id="116302818"/>
<dbReference type="PANTHER" id="PTHR46197:SF3">
    <property type="entry name" value="AB HYDROLASE-1 DOMAIN-CONTAINING PROTEIN"/>
    <property type="match status" value="1"/>
</dbReference>
<evidence type="ECO:0000256" key="1">
    <source>
        <dbReference type="ARBA" id="ARBA00004496"/>
    </source>
</evidence>
<reference evidence="5" key="1">
    <citation type="submission" date="2025-08" db="UniProtKB">
        <authorList>
            <consortium name="RefSeq"/>
        </authorList>
    </citation>
    <scope>IDENTIFICATION</scope>
    <source>
        <tissue evidence="5">Tentacle</tissue>
    </source>
</reference>
<keyword evidence="3" id="KW-0472">Membrane</keyword>
<dbReference type="AlphaFoldDB" id="A0A6P8IMN3"/>
<keyword evidence="2" id="KW-0963">Cytoplasm</keyword>
<organism evidence="4 5">
    <name type="scientific">Actinia tenebrosa</name>
    <name type="common">Australian red waratah sea anemone</name>
    <dbReference type="NCBI Taxonomy" id="6105"/>
    <lineage>
        <taxon>Eukaryota</taxon>
        <taxon>Metazoa</taxon>
        <taxon>Cnidaria</taxon>
        <taxon>Anthozoa</taxon>
        <taxon>Hexacorallia</taxon>
        <taxon>Actiniaria</taxon>
        <taxon>Actiniidae</taxon>
        <taxon>Actinia</taxon>
    </lineage>
</organism>
<comment type="subcellular location">
    <subcellularLocation>
        <location evidence="1">Cytoplasm</location>
    </subcellularLocation>
</comment>
<evidence type="ECO:0000313" key="4">
    <source>
        <dbReference type="Proteomes" id="UP000515163"/>
    </source>
</evidence>
<accession>A0A6P8IMN3</accession>
<evidence type="ECO:0000313" key="5">
    <source>
        <dbReference type="RefSeq" id="XP_031568067.1"/>
    </source>
</evidence>
<sequence>MANIPLSVSINWRSIVVGLLVFLGVLYYFSAYHWKLHKHSSKTIIKTQYLNINGAEKGIFYRHGLPEKPLLKVLFLHGKRFSSKTWEDIGTLEFLSKKSYEVLAVDLPAFGNSSTLEAPKSPSDKAKFLEILIQKLDYEHSILVAPSMSGSYAFPYIFNGENAKKLEGFVPIAPVGTEDFTEDQFKKLGLKTLIVYGQEDKQPFVSKAIKKLQLIPDAITRRIDQAGHVCYIDHADEFHSNLEEFLEKLQENKS</sequence>
<evidence type="ECO:0000256" key="3">
    <source>
        <dbReference type="SAM" id="Phobius"/>
    </source>
</evidence>